<gene>
    <name evidence="1" type="ORF">BJ508DRAFT_305575</name>
</gene>
<proteinExistence type="predicted"/>
<evidence type="ECO:0000313" key="1">
    <source>
        <dbReference type="EMBL" id="RPA82437.1"/>
    </source>
</evidence>
<name>A0A3N4IAD8_ASCIM</name>
<reference evidence="1 2" key="1">
    <citation type="journal article" date="2018" name="Nat. Ecol. Evol.">
        <title>Pezizomycetes genomes reveal the molecular basis of ectomycorrhizal truffle lifestyle.</title>
        <authorList>
            <person name="Murat C."/>
            <person name="Payen T."/>
            <person name="Noel B."/>
            <person name="Kuo A."/>
            <person name="Morin E."/>
            <person name="Chen J."/>
            <person name="Kohler A."/>
            <person name="Krizsan K."/>
            <person name="Balestrini R."/>
            <person name="Da Silva C."/>
            <person name="Montanini B."/>
            <person name="Hainaut M."/>
            <person name="Levati E."/>
            <person name="Barry K.W."/>
            <person name="Belfiori B."/>
            <person name="Cichocki N."/>
            <person name="Clum A."/>
            <person name="Dockter R.B."/>
            <person name="Fauchery L."/>
            <person name="Guy J."/>
            <person name="Iotti M."/>
            <person name="Le Tacon F."/>
            <person name="Lindquist E.A."/>
            <person name="Lipzen A."/>
            <person name="Malagnac F."/>
            <person name="Mello A."/>
            <person name="Molinier V."/>
            <person name="Miyauchi S."/>
            <person name="Poulain J."/>
            <person name="Riccioni C."/>
            <person name="Rubini A."/>
            <person name="Sitrit Y."/>
            <person name="Splivallo R."/>
            <person name="Traeger S."/>
            <person name="Wang M."/>
            <person name="Zifcakova L."/>
            <person name="Wipf D."/>
            <person name="Zambonelli A."/>
            <person name="Paolocci F."/>
            <person name="Nowrousian M."/>
            <person name="Ottonello S."/>
            <person name="Baldrian P."/>
            <person name="Spatafora J.W."/>
            <person name="Henrissat B."/>
            <person name="Nagy L.G."/>
            <person name="Aury J.M."/>
            <person name="Wincker P."/>
            <person name="Grigoriev I.V."/>
            <person name="Bonfante P."/>
            <person name="Martin F.M."/>
        </authorList>
    </citation>
    <scope>NUCLEOTIDE SEQUENCE [LARGE SCALE GENOMIC DNA]</scope>
    <source>
        <strain evidence="1 2">RN42</strain>
    </source>
</reference>
<dbReference type="AlphaFoldDB" id="A0A3N4IAD8"/>
<dbReference type="Proteomes" id="UP000275078">
    <property type="component" value="Unassembled WGS sequence"/>
</dbReference>
<organism evidence="1 2">
    <name type="scientific">Ascobolus immersus RN42</name>
    <dbReference type="NCBI Taxonomy" id="1160509"/>
    <lineage>
        <taxon>Eukaryota</taxon>
        <taxon>Fungi</taxon>
        <taxon>Dikarya</taxon>
        <taxon>Ascomycota</taxon>
        <taxon>Pezizomycotina</taxon>
        <taxon>Pezizomycetes</taxon>
        <taxon>Pezizales</taxon>
        <taxon>Ascobolaceae</taxon>
        <taxon>Ascobolus</taxon>
    </lineage>
</organism>
<dbReference type="EMBL" id="ML119671">
    <property type="protein sequence ID" value="RPA82437.1"/>
    <property type="molecule type" value="Genomic_DNA"/>
</dbReference>
<sequence>MRPCGELVAKGQPADASGGLWLERYAIVSAGLGGSRSGSFWKGEILPCAMHVNWRYNGRRVERSAEDADAPAAIVVCGCGRLSEPSEKRKVADEHEMSPLLWRELGLSFPILAYSNVKVSESIGSHLGLCRPITETQEPLLLATDCHTNSRNTGSLLPKNTKPKIAMFLTPRPFYPETQTCTITSSPHKPQISVRSPDDSSISFNLLRRFRRFRKEASSCAHTNVAKVQHRQLNPRNIRKKFPHAATTTMWSEAFSSLVERAEGCVWWDAVMSALWFQLSKAVGLWETKVPREYLAEITNPSPRHFREGGCDCAFERTELGWREADRVSSTGKRDEIITQRTSHLPQVSCFQGVVFAVHVWL</sequence>
<keyword evidence="2" id="KW-1185">Reference proteome</keyword>
<evidence type="ECO:0000313" key="2">
    <source>
        <dbReference type="Proteomes" id="UP000275078"/>
    </source>
</evidence>
<protein>
    <submittedName>
        <fullName evidence="1">Uncharacterized protein</fullName>
    </submittedName>
</protein>
<accession>A0A3N4IAD8</accession>